<dbReference type="eggNOG" id="COG1028">
    <property type="taxonomic scope" value="Bacteria"/>
</dbReference>
<evidence type="ECO:0000256" key="1">
    <source>
        <dbReference type="ARBA" id="ARBA00006484"/>
    </source>
</evidence>
<dbReference type="EMBL" id="CP000155">
    <property type="protein sequence ID" value="ABC31821.1"/>
    <property type="molecule type" value="Genomic_DNA"/>
</dbReference>
<name>Q2SC03_HAHCH</name>
<sequence>MSDLLLTLAAHPGANKLLKKLGLPAPVALQRSTQAIPDSPLQEATAVIGGVTGSEALDIVRARLQELGARVCEDKQTSEAPPDIALFDATGCRNSEDLDALYRFFHPLMAQFPRHGRALLLAQTPEQADDPVTAACAKAVEGFTRSLGKELGKRGATANLIYLTPGQEDRLAGPLTFFCSPASAYVDGQAIRLSAAVEAPPQTTLAQPQQNKIALVTGASRGIGAATARQLAGEGATVVCLDIPSASRALTSFAAEINGVPMPMDITAPDAPQTLAQFFLEQYGGLDIIVHNAGITRDKTLAKMSEATWRNVLDVNFRAVVAINEALLNAKVLRNMGRIICLSSISGVAGNFGQTNYAASKAALIGYVTALAPQLAHQGITVNAVAPAFIETDMTAQMPLLMREAGRRLNSLSQGGQPEDVAALIAFLAAPDAYGVTGATIRVCGQALIGA</sequence>
<protein>
    <submittedName>
        <fullName evidence="3">Short-chain alcohol dehydrogenase-like protein</fullName>
    </submittedName>
</protein>
<dbReference type="HOGENOM" id="CLU_047208_0_0_6"/>
<dbReference type="STRING" id="349521.HCH_05141"/>
<dbReference type="InterPro" id="IPR036291">
    <property type="entry name" value="NAD(P)-bd_dom_sf"/>
</dbReference>
<keyword evidence="4" id="KW-1185">Reference proteome</keyword>
<gene>
    <name evidence="3" type="ordered locus">HCH_05141</name>
</gene>
<dbReference type="AlphaFoldDB" id="Q2SC03"/>
<dbReference type="Pfam" id="PF13561">
    <property type="entry name" value="adh_short_C2"/>
    <property type="match status" value="1"/>
</dbReference>
<dbReference type="RefSeq" id="WP_011398886.1">
    <property type="nucleotide sequence ID" value="NC_007645.1"/>
</dbReference>
<evidence type="ECO:0000313" key="4">
    <source>
        <dbReference type="Proteomes" id="UP000000238"/>
    </source>
</evidence>
<evidence type="ECO:0000259" key="2">
    <source>
        <dbReference type="SMART" id="SM00822"/>
    </source>
</evidence>
<accession>Q2SC03</accession>
<dbReference type="InterPro" id="IPR057326">
    <property type="entry name" value="KR_dom"/>
</dbReference>
<comment type="similarity">
    <text evidence="1">Belongs to the short-chain dehydrogenases/reductases (SDR) family.</text>
</comment>
<dbReference type="NCBIfam" id="NF006110">
    <property type="entry name" value="PRK08261.1"/>
    <property type="match status" value="1"/>
</dbReference>
<dbReference type="KEGG" id="hch:HCH_05141"/>
<dbReference type="SUPFAM" id="SSF51735">
    <property type="entry name" value="NAD(P)-binding Rossmann-fold domains"/>
    <property type="match status" value="2"/>
</dbReference>
<dbReference type="PRINTS" id="PR00081">
    <property type="entry name" value="GDHRDH"/>
</dbReference>
<feature type="domain" description="Ketoreductase" evidence="2">
    <location>
        <begin position="212"/>
        <end position="388"/>
    </location>
</feature>
<dbReference type="OrthoDB" id="9804774at2"/>
<reference evidence="3 4" key="1">
    <citation type="journal article" date="2005" name="Nucleic Acids Res.">
        <title>Genomic blueprint of Hahella chejuensis, a marine microbe producing an algicidal agent.</title>
        <authorList>
            <person name="Jeong H."/>
            <person name="Yim J.H."/>
            <person name="Lee C."/>
            <person name="Choi S.-H."/>
            <person name="Park Y.K."/>
            <person name="Yoon S.H."/>
            <person name="Hur C.-G."/>
            <person name="Kang H.-Y."/>
            <person name="Kim D."/>
            <person name="Lee H.H."/>
            <person name="Park K.H."/>
            <person name="Park S.-H."/>
            <person name="Park H.-S."/>
            <person name="Lee H.K."/>
            <person name="Oh T.K."/>
            <person name="Kim J.F."/>
        </authorList>
    </citation>
    <scope>NUCLEOTIDE SEQUENCE [LARGE SCALE GENOMIC DNA]</scope>
    <source>
        <strain evidence="3 4">KCTC 2396</strain>
    </source>
</reference>
<dbReference type="PANTHER" id="PTHR42760">
    <property type="entry name" value="SHORT-CHAIN DEHYDROGENASES/REDUCTASES FAMILY MEMBER"/>
    <property type="match status" value="1"/>
</dbReference>
<dbReference type="InterPro" id="IPR002347">
    <property type="entry name" value="SDR_fam"/>
</dbReference>
<evidence type="ECO:0000313" key="3">
    <source>
        <dbReference type="EMBL" id="ABC31821.1"/>
    </source>
</evidence>
<dbReference type="InterPro" id="IPR020904">
    <property type="entry name" value="Sc_DH/Rdtase_CS"/>
</dbReference>
<dbReference type="FunFam" id="3.40.50.720:FF:000338">
    <property type="entry name" value="3-oxoacyl-ACP reductase FabG"/>
    <property type="match status" value="1"/>
</dbReference>
<dbReference type="Gene3D" id="3.40.50.720">
    <property type="entry name" value="NAD(P)-binding Rossmann-like Domain"/>
    <property type="match status" value="2"/>
</dbReference>
<dbReference type="Proteomes" id="UP000000238">
    <property type="component" value="Chromosome"/>
</dbReference>
<dbReference type="PANTHER" id="PTHR42760:SF78">
    <property type="entry name" value="3-OXOACYL-[ACYL-CARRIER-PROTEIN] REDUCTASE [NADH]"/>
    <property type="match status" value="1"/>
</dbReference>
<dbReference type="SMART" id="SM00822">
    <property type="entry name" value="PKS_KR"/>
    <property type="match status" value="1"/>
</dbReference>
<dbReference type="GO" id="GO:0016616">
    <property type="term" value="F:oxidoreductase activity, acting on the CH-OH group of donors, NAD or NADP as acceptor"/>
    <property type="evidence" value="ECO:0007669"/>
    <property type="project" value="UniProtKB-ARBA"/>
</dbReference>
<dbReference type="PROSITE" id="PS00061">
    <property type="entry name" value="ADH_SHORT"/>
    <property type="match status" value="1"/>
</dbReference>
<organism evidence="3 4">
    <name type="scientific">Hahella chejuensis (strain KCTC 2396)</name>
    <dbReference type="NCBI Taxonomy" id="349521"/>
    <lineage>
        <taxon>Bacteria</taxon>
        <taxon>Pseudomonadati</taxon>
        <taxon>Pseudomonadota</taxon>
        <taxon>Gammaproteobacteria</taxon>
        <taxon>Oceanospirillales</taxon>
        <taxon>Hahellaceae</taxon>
        <taxon>Hahella</taxon>
    </lineage>
</organism>
<dbReference type="PRINTS" id="PR00080">
    <property type="entry name" value="SDRFAMILY"/>
</dbReference>
<proteinExistence type="inferred from homology"/>